<keyword evidence="13" id="KW-1185">Reference proteome</keyword>
<dbReference type="Pfam" id="PF00271">
    <property type="entry name" value="Helicase_C"/>
    <property type="match status" value="1"/>
</dbReference>
<evidence type="ECO:0000259" key="10">
    <source>
        <dbReference type="PROSITE" id="PS51192"/>
    </source>
</evidence>
<dbReference type="GO" id="GO:0003724">
    <property type="term" value="F:RNA helicase activity"/>
    <property type="evidence" value="ECO:0007669"/>
    <property type="project" value="UniProtKB-EC"/>
</dbReference>
<dbReference type="InterPro" id="IPR014001">
    <property type="entry name" value="Helicase_ATP-bd"/>
</dbReference>
<dbReference type="GO" id="GO:0005730">
    <property type="term" value="C:nucleolus"/>
    <property type="evidence" value="ECO:0007669"/>
    <property type="project" value="TreeGrafter"/>
</dbReference>
<dbReference type="GO" id="GO:0000462">
    <property type="term" value="P:maturation of SSU-rRNA from tricistronic rRNA transcript (SSU-rRNA, 5.8S rRNA, LSU-rRNA)"/>
    <property type="evidence" value="ECO:0007669"/>
    <property type="project" value="TreeGrafter"/>
</dbReference>
<dbReference type="Pfam" id="PF00270">
    <property type="entry name" value="DEAD"/>
    <property type="match status" value="1"/>
</dbReference>
<evidence type="ECO:0000256" key="5">
    <source>
        <dbReference type="ARBA" id="ARBA00022806"/>
    </source>
</evidence>
<protein>
    <recommendedName>
        <fullName evidence="2">RNA helicase</fullName>
        <ecNumber evidence="2">3.6.4.13</ecNumber>
    </recommendedName>
</protein>
<feature type="region of interest" description="Disordered" evidence="9">
    <location>
        <begin position="1"/>
        <end position="26"/>
    </location>
</feature>
<dbReference type="SMART" id="SM00847">
    <property type="entry name" value="HA2"/>
    <property type="match status" value="1"/>
</dbReference>
<organism evidence="12 13">
    <name type="scientific">Pygocentrus nattereri</name>
    <name type="common">Red-bellied piranha</name>
    <dbReference type="NCBI Taxonomy" id="42514"/>
    <lineage>
        <taxon>Eukaryota</taxon>
        <taxon>Metazoa</taxon>
        <taxon>Chordata</taxon>
        <taxon>Craniata</taxon>
        <taxon>Vertebrata</taxon>
        <taxon>Euteleostomi</taxon>
        <taxon>Actinopterygii</taxon>
        <taxon>Neopterygii</taxon>
        <taxon>Teleostei</taxon>
        <taxon>Ostariophysi</taxon>
        <taxon>Characiformes</taxon>
        <taxon>Characoidei</taxon>
        <taxon>Pygocentrus</taxon>
    </lineage>
</organism>
<evidence type="ECO:0000313" key="12">
    <source>
        <dbReference type="Ensembl" id="ENSPNAP00000059812.1"/>
    </source>
</evidence>
<comment type="catalytic activity">
    <reaction evidence="7">
        <text>ATP + H2O = ADP + phosphate + H(+)</text>
        <dbReference type="Rhea" id="RHEA:13065"/>
        <dbReference type="ChEBI" id="CHEBI:15377"/>
        <dbReference type="ChEBI" id="CHEBI:15378"/>
        <dbReference type="ChEBI" id="CHEBI:30616"/>
        <dbReference type="ChEBI" id="CHEBI:43474"/>
        <dbReference type="ChEBI" id="CHEBI:456216"/>
        <dbReference type="EC" id="3.6.4.13"/>
    </reaction>
</comment>
<dbReference type="PANTHER" id="PTHR18934">
    <property type="entry name" value="ATP-DEPENDENT RNA HELICASE"/>
    <property type="match status" value="1"/>
</dbReference>
<dbReference type="GO" id="GO:0005524">
    <property type="term" value="F:ATP binding"/>
    <property type="evidence" value="ECO:0007669"/>
    <property type="project" value="UniProtKB-KW"/>
</dbReference>
<reference evidence="12 13" key="1">
    <citation type="submission" date="2020-10" db="EMBL/GenBank/DDBJ databases">
        <title>Pygocentrus nattereri (red-bellied piranha) genome, fPygNat1, primary haplotype.</title>
        <authorList>
            <person name="Myers G."/>
            <person name="Meyer A."/>
            <person name="Karagic N."/>
            <person name="Pippel M."/>
            <person name="Winkler S."/>
            <person name="Tracey A."/>
            <person name="Wood J."/>
            <person name="Formenti G."/>
            <person name="Howe K."/>
            <person name="Fedrigo O."/>
            <person name="Jarvis E.D."/>
        </authorList>
    </citation>
    <scope>NUCLEOTIDE SEQUENCE [LARGE SCALE GENOMIC DNA]</scope>
</reference>
<evidence type="ECO:0000256" key="8">
    <source>
        <dbReference type="SAM" id="Coils"/>
    </source>
</evidence>
<evidence type="ECO:0000256" key="7">
    <source>
        <dbReference type="ARBA" id="ARBA00047984"/>
    </source>
</evidence>
<dbReference type="PROSITE" id="PS51192">
    <property type="entry name" value="HELICASE_ATP_BIND_1"/>
    <property type="match status" value="1"/>
</dbReference>
<evidence type="ECO:0000256" key="6">
    <source>
        <dbReference type="ARBA" id="ARBA00022840"/>
    </source>
</evidence>
<dbReference type="GO" id="GO:0003723">
    <property type="term" value="F:RNA binding"/>
    <property type="evidence" value="ECO:0007669"/>
    <property type="project" value="TreeGrafter"/>
</dbReference>
<feature type="domain" description="Helicase ATP-binding" evidence="10">
    <location>
        <begin position="274"/>
        <end position="441"/>
    </location>
</feature>
<feature type="domain" description="Helicase C-terminal" evidence="11">
    <location>
        <begin position="541"/>
        <end position="720"/>
    </location>
</feature>
<gene>
    <name evidence="12" type="primary">DHX37</name>
</gene>
<feature type="compositionally biased region" description="Acidic residues" evidence="9">
    <location>
        <begin position="165"/>
        <end position="176"/>
    </location>
</feature>
<evidence type="ECO:0000256" key="3">
    <source>
        <dbReference type="ARBA" id="ARBA00022741"/>
    </source>
</evidence>
<reference evidence="12" key="2">
    <citation type="submission" date="2025-08" db="UniProtKB">
        <authorList>
            <consortium name="Ensembl"/>
        </authorList>
    </citation>
    <scope>IDENTIFICATION</scope>
</reference>
<sequence length="1158" mass="130568">MGRLRKKHNWKGRQQNEAKPAPAAHKEADVVVELDTAVLKGVDESNALVLPATKTKNQKAVQPVCKKKPLTKKQRKNLEKVLEQKEKKARRADVLNKLAEVQLPESEMKLLYTTSKLAHSHKLFWMLLVSLDSPEILKTFFTLPIFKISSLSGANRKRKRRREDEGENESEVDSSEEEKSGESDSSEEEEEDETRQDVSEKAKPSEKVAQQEDEKPKVVEVKEEKKVENEKESKITMKKKEDCQPAVFIPVDRLPEIQEARLKLPVLAEEQVIMEAVRENEFVVLCGETGSGKTTQIPQFLYEAGYASAGGIIGVTEPRRVAAVSMSHRVAKEMNLSTGVVSFQIRYEGNVTKDTKIKFMTDGVLLKEIQKDFLLQKYSVIVIDEAHERSVYTDILIGLLSRIVPLRNKKGLPMKLLIMSATLRVEDFTENKRLFRTSPPVISVEARQFPVTVHFNKHTAMEDYTGEAFRKTCKIHRMLPPGGILVFLTGQAEVHSVCRRLRKAFPYRGSVQHTDAEDTSEELRKFKKVNKKKTVSLPRIDLDNYSALPVDEGDEDRQAGIDDDAEEGSDLDLDLGDNPEDAEEKADPSIPLYVLPLYSLLAPEQQAKVFRPPPPQARLCVVATNVAETSLTIPGIKYVVDCGRVKKRFYDKVTGVSSFRVTWISQASANQRAGRAGRTEPGHCYRLYSSAVFSDFSLFSEAEITRRPVEDLVLQMKDLNIEKVVNFPFPTPPSSEALVSAERLLVSLGALEEPPRQGRMVDMERARLSCPITPLGRAMAAFPVAPRYAKMLALGRQQGCMPYVITIVAAMTVREIFEELDRQASSEQESSKLAGRKARFVQMRRLWAGQGPSLLLGDLMVMLGAVGACEFAGCMPSFCEENGLRYKAMLEIRRLRGQLTNAVNAVCSDMGVCVDSKMAPPTESQVVCLRQIVLAGLGDHLARRVQAEEMLDPKWRNGYKTPLLDDPVFIHPSSALHKTLPEFVVYQEVMETTKMYMKGVCAVQPDWIPKLIPQYCHFSGPEKNPAPWYCPHSGRVRSQQQSTFFRIGWKLPAIELDHPEGIERYKLFAKFLLEGQVCPRLQQYSTHLLSSPSTMLKTWAKLQPRTEALLEALVSEKVDNRDSLEAAWEKNGKYLLSAYCQWIPESLHQEVMKSWPPI</sequence>
<evidence type="ECO:0000313" key="13">
    <source>
        <dbReference type="Proteomes" id="UP001501920"/>
    </source>
</evidence>
<feature type="coiled-coil region" evidence="8">
    <location>
        <begin position="68"/>
        <end position="98"/>
    </location>
</feature>
<dbReference type="SMART" id="SM00490">
    <property type="entry name" value="HELICc"/>
    <property type="match status" value="1"/>
</dbReference>
<evidence type="ECO:0000259" key="11">
    <source>
        <dbReference type="PROSITE" id="PS51194"/>
    </source>
</evidence>
<dbReference type="SUPFAM" id="SSF52540">
    <property type="entry name" value="P-loop containing nucleoside triphosphate hydrolases"/>
    <property type="match status" value="1"/>
</dbReference>
<name>A0AAR2KBI7_PYGNA</name>
<keyword evidence="5" id="KW-0347">Helicase</keyword>
<dbReference type="Pfam" id="PF04408">
    <property type="entry name" value="WHD_HA2"/>
    <property type="match status" value="1"/>
</dbReference>
<dbReference type="GeneTree" id="ENSGT00550000074985"/>
<proteinExistence type="inferred from homology"/>
<dbReference type="SMART" id="SM00487">
    <property type="entry name" value="DEXDc"/>
    <property type="match status" value="1"/>
</dbReference>
<dbReference type="Pfam" id="PF21010">
    <property type="entry name" value="HA2_C"/>
    <property type="match status" value="1"/>
</dbReference>
<dbReference type="GO" id="GO:0016787">
    <property type="term" value="F:hydrolase activity"/>
    <property type="evidence" value="ECO:0007669"/>
    <property type="project" value="UniProtKB-KW"/>
</dbReference>
<dbReference type="Ensembl" id="ENSPNAT00000048714.1">
    <property type="protein sequence ID" value="ENSPNAP00000059812.1"/>
    <property type="gene ID" value="ENSPNAG00000007771.2"/>
</dbReference>
<dbReference type="PROSITE" id="PS51194">
    <property type="entry name" value="HELICASE_CTER"/>
    <property type="match status" value="1"/>
</dbReference>
<dbReference type="InterPro" id="IPR007502">
    <property type="entry name" value="Helicase-assoc_dom"/>
</dbReference>
<dbReference type="CDD" id="cd18791">
    <property type="entry name" value="SF2_C_RHA"/>
    <property type="match status" value="1"/>
</dbReference>
<keyword evidence="6" id="KW-0067">ATP-binding</keyword>
<dbReference type="InterPro" id="IPR011709">
    <property type="entry name" value="DEAD-box_helicase_OB_fold"/>
</dbReference>
<feature type="region of interest" description="Disordered" evidence="9">
    <location>
        <begin position="154"/>
        <end position="233"/>
    </location>
</feature>
<dbReference type="InterPro" id="IPR011545">
    <property type="entry name" value="DEAD/DEAH_box_helicase_dom"/>
</dbReference>
<dbReference type="Gene3D" id="1.20.120.1080">
    <property type="match status" value="1"/>
</dbReference>
<dbReference type="FunFam" id="3.40.50.300:FF:000895">
    <property type="entry name" value="probable ATP-dependent RNA helicase DHX37"/>
    <property type="match status" value="1"/>
</dbReference>
<evidence type="ECO:0000256" key="1">
    <source>
        <dbReference type="ARBA" id="ARBA00008792"/>
    </source>
</evidence>
<keyword evidence="3" id="KW-0547">Nucleotide-binding</keyword>
<feature type="compositionally biased region" description="Basic and acidic residues" evidence="9">
    <location>
        <begin position="195"/>
        <end position="233"/>
    </location>
</feature>
<feature type="region of interest" description="Disordered" evidence="9">
    <location>
        <begin position="546"/>
        <end position="586"/>
    </location>
</feature>
<dbReference type="PANTHER" id="PTHR18934:SF99">
    <property type="entry name" value="ATP-DEPENDENT RNA HELICASE DHX37-RELATED"/>
    <property type="match status" value="1"/>
</dbReference>
<dbReference type="EC" id="3.6.4.13" evidence="2"/>
<evidence type="ECO:0000256" key="4">
    <source>
        <dbReference type="ARBA" id="ARBA00022801"/>
    </source>
</evidence>
<dbReference type="InterPro" id="IPR048333">
    <property type="entry name" value="HA2_WH"/>
</dbReference>
<evidence type="ECO:0000256" key="9">
    <source>
        <dbReference type="SAM" id="MobiDB-lite"/>
    </source>
</evidence>
<dbReference type="CDD" id="cd17982">
    <property type="entry name" value="DEXHc_DHX37"/>
    <property type="match status" value="1"/>
</dbReference>
<reference evidence="12" key="3">
    <citation type="submission" date="2025-09" db="UniProtKB">
        <authorList>
            <consortium name="Ensembl"/>
        </authorList>
    </citation>
    <scope>IDENTIFICATION</scope>
</reference>
<keyword evidence="8" id="KW-0175">Coiled coil</keyword>
<dbReference type="InterPro" id="IPR001650">
    <property type="entry name" value="Helicase_C-like"/>
</dbReference>
<dbReference type="Pfam" id="PF07717">
    <property type="entry name" value="OB_NTP_bind"/>
    <property type="match status" value="1"/>
</dbReference>
<feature type="compositionally biased region" description="Acidic residues" evidence="9">
    <location>
        <begin position="184"/>
        <end position="194"/>
    </location>
</feature>
<feature type="compositionally biased region" description="Acidic residues" evidence="9">
    <location>
        <begin position="551"/>
        <end position="584"/>
    </location>
</feature>
<dbReference type="InterPro" id="IPR027417">
    <property type="entry name" value="P-loop_NTPase"/>
</dbReference>
<dbReference type="Proteomes" id="UP001501920">
    <property type="component" value="Chromosome 28"/>
</dbReference>
<feature type="compositionally biased region" description="Basic residues" evidence="9">
    <location>
        <begin position="1"/>
        <end position="11"/>
    </location>
</feature>
<dbReference type="FunFam" id="1.20.120.1080:FF:000014">
    <property type="entry name" value="Probable ATP-dependent RNA helicase DHX37"/>
    <property type="match status" value="1"/>
</dbReference>
<dbReference type="PROSITE" id="PS00690">
    <property type="entry name" value="DEAH_ATP_HELICASE"/>
    <property type="match status" value="1"/>
</dbReference>
<dbReference type="InterPro" id="IPR002464">
    <property type="entry name" value="DNA/RNA_helicase_DEAH_CS"/>
</dbReference>
<dbReference type="InterPro" id="IPR056371">
    <property type="entry name" value="DHX37-like_C"/>
</dbReference>
<accession>A0AAR2KBI7</accession>
<dbReference type="Gene3D" id="3.40.50.300">
    <property type="entry name" value="P-loop containing nucleotide triphosphate hydrolases"/>
    <property type="match status" value="2"/>
</dbReference>
<comment type="similarity">
    <text evidence="1">Belongs to the DEAD box helicase family. DEAH subfamily.</text>
</comment>
<dbReference type="AlphaFoldDB" id="A0AAR2KBI7"/>
<keyword evidence="4" id="KW-0378">Hydrolase</keyword>
<evidence type="ECO:0000256" key="2">
    <source>
        <dbReference type="ARBA" id="ARBA00012552"/>
    </source>
</evidence>
<dbReference type="Pfam" id="PF23362">
    <property type="entry name" value="DHX37_C"/>
    <property type="match status" value="1"/>
</dbReference>